<dbReference type="AlphaFoldDB" id="A0AAV4UT44"/>
<keyword evidence="2" id="KW-1185">Reference proteome</keyword>
<gene>
    <name evidence="1" type="ORF">CDAR_431001</name>
</gene>
<name>A0AAV4UT44_9ARAC</name>
<evidence type="ECO:0000313" key="1">
    <source>
        <dbReference type="EMBL" id="GIY60869.1"/>
    </source>
</evidence>
<organism evidence="1 2">
    <name type="scientific">Caerostris darwini</name>
    <dbReference type="NCBI Taxonomy" id="1538125"/>
    <lineage>
        <taxon>Eukaryota</taxon>
        <taxon>Metazoa</taxon>
        <taxon>Ecdysozoa</taxon>
        <taxon>Arthropoda</taxon>
        <taxon>Chelicerata</taxon>
        <taxon>Arachnida</taxon>
        <taxon>Araneae</taxon>
        <taxon>Araneomorphae</taxon>
        <taxon>Entelegynae</taxon>
        <taxon>Araneoidea</taxon>
        <taxon>Araneidae</taxon>
        <taxon>Caerostris</taxon>
    </lineage>
</organism>
<proteinExistence type="predicted"/>
<evidence type="ECO:0000313" key="2">
    <source>
        <dbReference type="Proteomes" id="UP001054837"/>
    </source>
</evidence>
<reference evidence="1 2" key="1">
    <citation type="submission" date="2021-06" db="EMBL/GenBank/DDBJ databases">
        <title>Caerostris darwini draft genome.</title>
        <authorList>
            <person name="Kono N."/>
            <person name="Arakawa K."/>
        </authorList>
    </citation>
    <scope>NUCLEOTIDE SEQUENCE [LARGE SCALE GENOMIC DNA]</scope>
</reference>
<sequence length="144" mass="16619">MRQVSKVLPKHMAHTWKRKVAKSLAAEQGQAVTVFSMSAMRHYVSPSFTFSRKRLYLLLIKCRPTGCDIKTNTVDNRASLVIIEAITFAKSHPVHMLRLPPHSFRKTQPLDRNFFRPTKVYHNTTTESWSVFHPGKSIEYSQCC</sequence>
<protein>
    <submittedName>
        <fullName evidence="1">Uncharacterized protein</fullName>
    </submittedName>
</protein>
<dbReference type="EMBL" id="BPLQ01011868">
    <property type="protein sequence ID" value="GIY60869.1"/>
    <property type="molecule type" value="Genomic_DNA"/>
</dbReference>
<dbReference type="Proteomes" id="UP001054837">
    <property type="component" value="Unassembled WGS sequence"/>
</dbReference>
<comment type="caution">
    <text evidence="1">The sequence shown here is derived from an EMBL/GenBank/DDBJ whole genome shotgun (WGS) entry which is preliminary data.</text>
</comment>
<accession>A0AAV4UT44</accession>